<name>A0A510XDM1_9GAMM</name>
<dbReference type="AlphaFoldDB" id="A0A510XDM1"/>
<sequence length="378" mass="41362">MAGIATQEESRQQPISLKDPSVTQPSPIARHAGLAAALRTQAAEIPHRSLVALADTGLAHDHLRLTGSGLLARLPKQSQMGLEPLPHLHYEACCFSRAAPSGHTPPLERLLEPTPEMPRGALLVGEIAGRPARLPEDLPALVEALAAIHRLPLPAPRRQLPLLAPADPLAAMLDEVARQAAYLPRAGLTTAARRGIEAELARFRHDLSRADRPPCTLITFDAHPGNFLLDEGGKAWMVDLEKSRYSHPGFDLAHATLYTSTTWDHSSQAELTPAQVAAAYETWEAAMGASGRAHRHWHLGLRRAMWLWSITWCAKWRVTSADEAAPCRGEDWSRRNNSAALNAHVAERVTHYLDAAIIERVRDEFADLAQALGTPNHF</sequence>
<keyword evidence="3" id="KW-1185">Reference proteome</keyword>
<comment type="caution">
    <text evidence="2">The sequence shown here is derived from an EMBL/GenBank/DDBJ whole genome shotgun (WGS) entry which is preliminary data.</text>
</comment>
<evidence type="ECO:0000313" key="2">
    <source>
        <dbReference type="EMBL" id="GEK48807.1"/>
    </source>
</evidence>
<dbReference type="Gene3D" id="3.90.1200.10">
    <property type="match status" value="1"/>
</dbReference>
<feature type="region of interest" description="Disordered" evidence="1">
    <location>
        <begin position="1"/>
        <end position="26"/>
    </location>
</feature>
<dbReference type="SUPFAM" id="SSF56112">
    <property type="entry name" value="Protein kinase-like (PK-like)"/>
    <property type="match status" value="1"/>
</dbReference>
<dbReference type="Proteomes" id="UP000321275">
    <property type="component" value="Unassembled WGS sequence"/>
</dbReference>
<accession>A0A510XDM1</accession>
<evidence type="ECO:0008006" key="4">
    <source>
        <dbReference type="Google" id="ProtNLM"/>
    </source>
</evidence>
<evidence type="ECO:0000256" key="1">
    <source>
        <dbReference type="SAM" id="MobiDB-lite"/>
    </source>
</evidence>
<gene>
    <name evidence="2" type="ORF">HPA02_30900</name>
</gene>
<reference evidence="2 3" key="1">
    <citation type="submission" date="2019-07" db="EMBL/GenBank/DDBJ databases">
        <title>Whole genome shotgun sequence of Halomonas pacifica NBRC 102220.</title>
        <authorList>
            <person name="Hosoyama A."/>
            <person name="Uohara A."/>
            <person name="Ohji S."/>
            <person name="Ichikawa N."/>
        </authorList>
    </citation>
    <scope>NUCLEOTIDE SEQUENCE [LARGE SCALE GENOMIC DNA]</scope>
    <source>
        <strain evidence="2 3">NBRC 102220</strain>
    </source>
</reference>
<dbReference type="EMBL" id="BJUK01000050">
    <property type="protein sequence ID" value="GEK48807.1"/>
    <property type="molecule type" value="Genomic_DNA"/>
</dbReference>
<organism evidence="2 3">
    <name type="scientific">Bisbaumannia pacifica</name>
    <dbReference type="NCBI Taxonomy" id="77098"/>
    <lineage>
        <taxon>Bacteria</taxon>
        <taxon>Pseudomonadati</taxon>
        <taxon>Pseudomonadota</taxon>
        <taxon>Gammaproteobacteria</taxon>
        <taxon>Oceanospirillales</taxon>
        <taxon>Halomonadaceae</taxon>
        <taxon>Bisbaumannia</taxon>
    </lineage>
</organism>
<protein>
    <recommendedName>
        <fullName evidence="4">Aminoglycoside phosphotransferase domain-containing protein</fullName>
    </recommendedName>
</protein>
<proteinExistence type="predicted"/>
<evidence type="ECO:0000313" key="3">
    <source>
        <dbReference type="Proteomes" id="UP000321275"/>
    </source>
</evidence>
<dbReference type="InterPro" id="IPR011009">
    <property type="entry name" value="Kinase-like_dom_sf"/>
</dbReference>